<keyword evidence="15" id="KW-1185">Reference proteome</keyword>
<dbReference type="GO" id="GO:0051377">
    <property type="term" value="F:mannose-ethanolamine phosphotransferase activity"/>
    <property type="evidence" value="ECO:0007669"/>
    <property type="project" value="InterPro"/>
</dbReference>
<dbReference type="Gene3D" id="3.40.720.10">
    <property type="entry name" value="Alkaline Phosphatase, subunit A"/>
    <property type="match status" value="1"/>
</dbReference>
<accession>A0AAQ4R9P4</accession>
<dbReference type="GeneTree" id="ENSGT00910000144278"/>
<evidence type="ECO:0000256" key="6">
    <source>
        <dbReference type="ARBA" id="ARBA00022692"/>
    </source>
</evidence>
<reference evidence="14 15" key="1">
    <citation type="journal article" date="2021" name="G3 (Bethesda)">
        <title>Improved contiguity of the threespine stickleback genome using long-read sequencing.</title>
        <authorList>
            <person name="Nath S."/>
            <person name="Shaw D.E."/>
            <person name="White M.A."/>
        </authorList>
    </citation>
    <scope>NUCLEOTIDE SEQUENCE [LARGE SCALE GENOMIC DNA]</scope>
    <source>
        <strain evidence="14 15">Lake Benthic</strain>
    </source>
</reference>
<feature type="transmembrane region" description="Helical" evidence="13">
    <location>
        <begin position="611"/>
        <end position="630"/>
    </location>
</feature>
<dbReference type="InterPro" id="IPR017850">
    <property type="entry name" value="Alkaline_phosphatase_core_sf"/>
</dbReference>
<name>A0AAQ4R9P4_GASAC</name>
<keyword evidence="10" id="KW-0325">Glycoprotein</keyword>
<reference evidence="14" key="2">
    <citation type="submission" date="2025-08" db="UniProtKB">
        <authorList>
            <consortium name="Ensembl"/>
        </authorList>
    </citation>
    <scope>IDENTIFICATION</scope>
</reference>
<dbReference type="CDD" id="cd16023">
    <property type="entry name" value="GPI_EPT_3"/>
    <property type="match status" value="1"/>
</dbReference>
<evidence type="ECO:0000256" key="9">
    <source>
        <dbReference type="ARBA" id="ARBA00023136"/>
    </source>
</evidence>
<evidence type="ECO:0000256" key="3">
    <source>
        <dbReference type="ARBA" id="ARBA00008695"/>
    </source>
</evidence>
<keyword evidence="8 13" id="KW-1133">Transmembrane helix</keyword>
<dbReference type="FunFam" id="3.40.720.10:FF:000041">
    <property type="entry name" value="GPI ethanolamine phosphate transferase 3"/>
    <property type="match status" value="1"/>
</dbReference>
<dbReference type="PANTHER" id="PTHR23071">
    <property type="entry name" value="PHOSPHATIDYLINOSITOL GLYCAN"/>
    <property type="match status" value="1"/>
</dbReference>
<keyword evidence="6 13" id="KW-0812">Transmembrane</keyword>
<feature type="transmembrane region" description="Helical" evidence="13">
    <location>
        <begin position="7"/>
        <end position="31"/>
    </location>
</feature>
<organism evidence="14 15">
    <name type="scientific">Gasterosteus aculeatus aculeatus</name>
    <name type="common">three-spined stickleback</name>
    <dbReference type="NCBI Taxonomy" id="481459"/>
    <lineage>
        <taxon>Eukaryota</taxon>
        <taxon>Metazoa</taxon>
        <taxon>Chordata</taxon>
        <taxon>Craniata</taxon>
        <taxon>Vertebrata</taxon>
        <taxon>Euteleostomi</taxon>
        <taxon>Actinopterygii</taxon>
        <taxon>Neopterygii</taxon>
        <taxon>Teleostei</taxon>
        <taxon>Neoteleostei</taxon>
        <taxon>Acanthomorphata</taxon>
        <taxon>Eupercaria</taxon>
        <taxon>Perciformes</taxon>
        <taxon>Cottioidei</taxon>
        <taxon>Gasterosteales</taxon>
        <taxon>Gasterosteidae</taxon>
        <taxon>Gasterosteus</taxon>
    </lineage>
</organism>
<protein>
    <recommendedName>
        <fullName evidence="12">GPI ethanolamine phosphate transferase 3, catalytic subunit</fullName>
    </recommendedName>
    <alternativeName>
        <fullName evidence="11">Phosphatidylinositol-glycan biosynthesis class O protein</fullName>
    </alternativeName>
</protein>
<keyword evidence="5" id="KW-0808">Transferase</keyword>
<evidence type="ECO:0000256" key="13">
    <source>
        <dbReference type="SAM" id="Phobius"/>
    </source>
</evidence>
<evidence type="ECO:0000256" key="7">
    <source>
        <dbReference type="ARBA" id="ARBA00022824"/>
    </source>
</evidence>
<comment type="similarity">
    <text evidence="3">Belongs to the PIGG/PIGN/PIGO family. PIGO subfamily.</text>
</comment>
<evidence type="ECO:0000256" key="12">
    <source>
        <dbReference type="ARBA" id="ARBA00093602"/>
    </source>
</evidence>
<evidence type="ECO:0000256" key="10">
    <source>
        <dbReference type="ARBA" id="ARBA00023180"/>
    </source>
</evidence>
<keyword evidence="9 13" id="KW-0472">Membrane</keyword>
<reference evidence="14" key="3">
    <citation type="submission" date="2025-09" db="UniProtKB">
        <authorList>
            <consortium name="Ensembl"/>
        </authorList>
    </citation>
    <scope>IDENTIFICATION</scope>
</reference>
<dbReference type="GO" id="GO:0006506">
    <property type="term" value="P:GPI anchor biosynthetic process"/>
    <property type="evidence" value="ECO:0007669"/>
    <property type="project" value="UniProtKB-KW"/>
</dbReference>
<evidence type="ECO:0000256" key="5">
    <source>
        <dbReference type="ARBA" id="ARBA00022679"/>
    </source>
</evidence>
<evidence type="ECO:0000256" key="11">
    <source>
        <dbReference type="ARBA" id="ARBA00079084"/>
    </source>
</evidence>
<feature type="transmembrane region" description="Helical" evidence="13">
    <location>
        <begin position="711"/>
        <end position="729"/>
    </location>
</feature>
<dbReference type="InterPro" id="IPR002591">
    <property type="entry name" value="Phosphodiest/P_Trfase"/>
</dbReference>
<proteinExistence type="inferred from homology"/>
<evidence type="ECO:0000256" key="1">
    <source>
        <dbReference type="ARBA" id="ARBA00004477"/>
    </source>
</evidence>
<evidence type="ECO:0000256" key="2">
    <source>
        <dbReference type="ARBA" id="ARBA00004687"/>
    </source>
</evidence>
<dbReference type="PANTHER" id="PTHR23071:SF1">
    <property type="entry name" value="GPI ETHANOLAMINE PHOSPHATE TRANSFERASE 3"/>
    <property type="match status" value="1"/>
</dbReference>
<feature type="transmembrane region" description="Helical" evidence="13">
    <location>
        <begin position="527"/>
        <end position="544"/>
    </location>
</feature>
<keyword evidence="4" id="KW-0337">GPI-anchor biosynthesis</keyword>
<feature type="transmembrane region" description="Helical" evidence="13">
    <location>
        <begin position="501"/>
        <end position="520"/>
    </location>
</feature>
<dbReference type="Pfam" id="PF01663">
    <property type="entry name" value="Phosphodiest"/>
    <property type="match status" value="1"/>
</dbReference>
<sequence length="746" mass="81960">MKRLPVLWLLLWVCALYSAGIYLFVGGFLLVRLEVNRTSTCGDVLQPGEEPADFCRVQPRFRRAVLLIVDALKIDFTWFDPHNAAPRPYENKLPVLEETVSSRPAHSRLYPFRADPPTTTMQRIKGFTTGSLPTFVDVGNNFASSAILEDNLIHQFGQVGKRVVFMGDDTWENLFPKKFHRSLPFPSFNVKDLHTVDNGILQHLYTTMVSDDWDILVAHFLGVDHCGHRFGPDHPAMADKLTQMNGVIRSVMDRLQNDTLLVVMGDHGMTDTGDHGGESQKETDAAIFLYSPSPLFPAAPSESEPDVVPQTDLVPTLALLLGVPIPYSSVGQVLLPVFPPHGQTKGAVGGLSQLEALWINAKQVNRFLETYSGMAKDIPPESLSRLKADFSRLSSEYLATVRRGRPPSPQLAASLQAYLTSVRDTCRATWARFNPLKMAAGPSVPPRYRASTAISPQAELHHLIPQIYQRMRRSLDDDGELSAGSEADGRPAVEAYGLGTVYSAPLVLFCGLLGMGLLLLHPEGMALSFLLLLLQMGAVLHIHASSTTLSGCFNVPWTPVVLWSLAATQFFHATGHLPTFPSIQWGAAFVGFPEGHTGTVLPASLVTLNTFASHILFSVGCPLLLFWPLVCEVRGGRPGTACSEEGEDAVMEMRLRENPQQFSSALLQLSTRYLFVLGAQVFASVCAAAILRRHLMVWKVFAPKLMFEASGFLVSSASLLIGVTLVLRVDVAVGRWFKRLIPDASR</sequence>
<evidence type="ECO:0000313" key="15">
    <source>
        <dbReference type="Proteomes" id="UP000007635"/>
    </source>
</evidence>
<dbReference type="SUPFAM" id="SSF53649">
    <property type="entry name" value="Alkaline phosphatase-like"/>
    <property type="match status" value="1"/>
</dbReference>
<evidence type="ECO:0000313" key="14">
    <source>
        <dbReference type="Ensembl" id="ENSGACP00000059343.1"/>
    </source>
</evidence>
<dbReference type="AlphaFoldDB" id="A0AAQ4R9P4"/>
<dbReference type="GO" id="GO:0005789">
    <property type="term" value="C:endoplasmic reticulum membrane"/>
    <property type="evidence" value="ECO:0007669"/>
    <property type="project" value="UniProtKB-SubCell"/>
</dbReference>
<dbReference type="InterPro" id="IPR037675">
    <property type="entry name" value="PIG-O_N"/>
</dbReference>
<dbReference type="Ensembl" id="ENSGACT00000082698.1">
    <property type="protein sequence ID" value="ENSGACP00000059343.1"/>
    <property type="gene ID" value="ENSGACG00000018203.2"/>
</dbReference>
<comment type="pathway">
    <text evidence="2">Glycolipid biosynthesis; glycosylphosphatidylinositol-anchor biosynthesis.</text>
</comment>
<keyword evidence="7" id="KW-0256">Endoplasmic reticulum</keyword>
<dbReference type="InterPro" id="IPR039524">
    <property type="entry name" value="PIGO/GPI13"/>
</dbReference>
<dbReference type="Proteomes" id="UP000007635">
    <property type="component" value="Chromosome XIV"/>
</dbReference>
<evidence type="ECO:0000256" key="4">
    <source>
        <dbReference type="ARBA" id="ARBA00022502"/>
    </source>
</evidence>
<evidence type="ECO:0000256" key="8">
    <source>
        <dbReference type="ARBA" id="ARBA00022989"/>
    </source>
</evidence>
<comment type="subcellular location">
    <subcellularLocation>
        <location evidence="1">Endoplasmic reticulum membrane</location>
        <topology evidence="1">Multi-pass membrane protein</topology>
    </subcellularLocation>
</comment>
<feature type="transmembrane region" description="Helical" evidence="13">
    <location>
        <begin position="673"/>
        <end position="691"/>
    </location>
</feature>